<evidence type="ECO:0000313" key="11">
    <source>
        <dbReference type="EMBL" id="KXB63601.1"/>
    </source>
</evidence>
<dbReference type="HAMAP" id="MF_00022">
    <property type="entry name" value="Glu_tRNA_synth_type1"/>
    <property type="match status" value="1"/>
</dbReference>
<comment type="subunit">
    <text evidence="8">Monomer.</text>
</comment>
<dbReference type="PANTHER" id="PTHR43311:SF2">
    <property type="entry name" value="GLUTAMATE--TRNA LIGASE, MITOCHONDRIAL-RELATED"/>
    <property type="match status" value="1"/>
</dbReference>
<dbReference type="GO" id="GO:0000049">
    <property type="term" value="F:tRNA binding"/>
    <property type="evidence" value="ECO:0007669"/>
    <property type="project" value="InterPro"/>
</dbReference>
<dbReference type="PROSITE" id="PS00178">
    <property type="entry name" value="AA_TRNA_LIGASE_I"/>
    <property type="match status" value="1"/>
</dbReference>
<dbReference type="CDD" id="cd00808">
    <property type="entry name" value="GluRS_core"/>
    <property type="match status" value="1"/>
</dbReference>
<evidence type="ECO:0000256" key="8">
    <source>
        <dbReference type="HAMAP-Rule" id="MF_00022"/>
    </source>
</evidence>
<evidence type="ECO:0000313" key="12">
    <source>
        <dbReference type="Proteomes" id="UP000070483"/>
    </source>
</evidence>
<evidence type="ECO:0000256" key="5">
    <source>
        <dbReference type="ARBA" id="ARBA00022840"/>
    </source>
</evidence>
<gene>
    <name evidence="8" type="primary">gltX</name>
    <name evidence="11" type="ORF">HMPREF3180_01548</name>
</gene>
<proteinExistence type="inferred from homology"/>
<evidence type="ECO:0000256" key="7">
    <source>
        <dbReference type="ARBA" id="ARBA00023146"/>
    </source>
</evidence>
<reference evidence="12" key="1">
    <citation type="submission" date="2016-01" db="EMBL/GenBank/DDBJ databases">
        <authorList>
            <person name="Mitreva M."/>
            <person name="Pepin K.H."/>
            <person name="Mihindukulasuriya K.A."/>
            <person name="Fulton R."/>
            <person name="Fronick C."/>
            <person name="O'Laughlin M."/>
            <person name="Miner T."/>
            <person name="Herter B."/>
            <person name="Rosa B.A."/>
            <person name="Cordes M."/>
            <person name="Tomlinson C."/>
            <person name="Wollam A."/>
            <person name="Palsikar V.B."/>
            <person name="Mardis E.R."/>
            <person name="Wilson R.K."/>
        </authorList>
    </citation>
    <scope>NUCLEOTIDE SEQUENCE [LARGE SCALE GENOMIC DNA]</scope>
    <source>
        <strain evidence="12">KA00185</strain>
    </source>
</reference>
<dbReference type="InterPro" id="IPR033910">
    <property type="entry name" value="GluRS_core"/>
</dbReference>
<feature type="domain" description="Aminoacyl-tRNA synthetase class I anticodon-binding" evidence="10">
    <location>
        <begin position="338"/>
        <end position="501"/>
    </location>
</feature>
<dbReference type="PANTHER" id="PTHR43311">
    <property type="entry name" value="GLUTAMATE--TRNA LIGASE"/>
    <property type="match status" value="1"/>
</dbReference>
<evidence type="ECO:0000256" key="1">
    <source>
        <dbReference type="ARBA" id="ARBA00007894"/>
    </source>
</evidence>
<dbReference type="PATRIC" id="fig|157687.3.peg.1541"/>
<evidence type="ECO:0000256" key="3">
    <source>
        <dbReference type="ARBA" id="ARBA00022598"/>
    </source>
</evidence>
<dbReference type="InterPro" id="IPR000924">
    <property type="entry name" value="Glu/Gln-tRNA-synth"/>
</dbReference>
<keyword evidence="4 8" id="KW-0547">Nucleotide-binding</keyword>
<keyword evidence="12" id="KW-1185">Reference proteome</keyword>
<keyword evidence="7 8" id="KW-0030">Aminoacyl-tRNA synthetase</keyword>
<accession>A0A134A7A2</accession>
<feature type="domain" description="Glutamyl/glutaminyl-tRNA synthetase class Ib catalytic" evidence="9">
    <location>
        <begin position="8"/>
        <end position="325"/>
    </location>
</feature>
<comment type="function">
    <text evidence="8">Catalyzes the attachment of glutamate to tRNA(Glu) in a two-step reaction: glutamate is first activated by ATP to form Glu-AMP and then transferred to the acceptor end of tRNA(Glu).</text>
</comment>
<evidence type="ECO:0000256" key="6">
    <source>
        <dbReference type="ARBA" id="ARBA00022917"/>
    </source>
</evidence>
<dbReference type="InterPro" id="IPR014729">
    <property type="entry name" value="Rossmann-like_a/b/a_fold"/>
</dbReference>
<dbReference type="InterPro" id="IPR020058">
    <property type="entry name" value="Glu/Gln-tRNA-synth_Ib_cat-dom"/>
</dbReference>
<dbReference type="Pfam" id="PF19269">
    <property type="entry name" value="Anticodon_2"/>
    <property type="match status" value="1"/>
</dbReference>
<feature type="binding site" evidence="8">
    <location>
        <position position="259"/>
    </location>
    <ligand>
        <name>ATP</name>
        <dbReference type="ChEBI" id="CHEBI:30616"/>
    </ligand>
</feature>
<dbReference type="NCBIfam" id="TIGR00464">
    <property type="entry name" value="gltX_bact"/>
    <property type="match status" value="1"/>
</dbReference>
<dbReference type="GO" id="GO:0008270">
    <property type="term" value="F:zinc ion binding"/>
    <property type="evidence" value="ECO:0007669"/>
    <property type="project" value="InterPro"/>
</dbReference>
<dbReference type="InterPro" id="IPR049940">
    <property type="entry name" value="GluQ/Sye"/>
</dbReference>
<dbReference type="GO" id="GO:0005524">
    <property type="term" value="F:ATP binding"/>
    <property type="evidence" value="ECO:0007669"/>
    <property type="project" value="UniProtKB-UniRule"/>
</dbReference>
<sequence length="506" mass="58147">MSNSDNKKVRVRIAPSPTGDPHVGTAYIGLFNYVFAKHNGGDFLLRIEDTDRTRFSEDSEQQIFDAMKWLGLNYDEGPDVGGDRGPYRQSERFEIYKEYAEKLVEKGEAYYCFCTPDRLQKLRERQVAMKQAPGYDGHCRNLSKEEVEAKLAAGEPYVIRLKMPYEGETVVNDGLRGEIRFENSKIDDQVLLKSDGFPTYHLANIVDDHLMGITHVIRAEEWISSTPKHIQLYKAFGWDEPKWYHMPLLRNADKTKISKRKNPVSLNYYREEGYLKEGLLNFLALMGWSFGENKEIFTIEEMIENFSFDKISLGGPVFDLVKLGWVNNHHMRLKDLDELTKLAIPYFVKAGYYADENLSDEDYKKLRRIVEITREGSHTLKELPMNSSIYFEDEFELPVIEEGMNSKARKSVKKLRDSLETETGKKAINLFIEKIDALNEEISEDEAKQVLHELQDEIGEGPGAVLMPLRAVVTGKARGADLYTVIAAIGKERTLKRVQNTLEKIK</sequence>
<dbReference type="GO" id="GO:0006424">
    <property type="term" value="P:glutamyl-tRNA aminoacylation"/>
    <property type="evidence" value="ECO:0007669"/>
    <property type="project" value="UniProtKB-UniRule"/>
</dbReference>
<feature type="short sequence motif" description="'HIGH' region" evidence="8">
    <location>
        <begin position="15"/>
        <end position="25"/>
    </location>
</feature>
<keyword evidence="3 8" id="KW-0436">Ligase</keyword>
<dbReference type="Gene3D" id="1.10.10.350">
    <property type="match status" value="1"/>
</dbReference>
<evidence type="ECO:0000259" key="9">
    <source>
        <dbReference type="Pfam" id="PF00749"/>
    </source>
</evidence>
<feature type="short sequence motif" description="'KMSKS' region" evidence="8">
    <location>
        <begin position="256"/>
        <end position="260"/>
    </location>
</feature>
<evidence type="ECO:0000256" key="2">
    <source>
        <dbReference type="ARBA" id="ARBA00022490"/>
    </source>
</evidence>
<keyword evidence="2 8" id="KW-0963">Cytoplasm</keyword>
<dbReference type="Gene3D" id="1.10.8.70">
    <property type="entry name" value="Glutamate-tRNA synthetase, class I, anticodon-binding domain 1"/>
    <property type="match status" value="1"/>
</dbReference>
<dbReference type="OrthoDB" id="9807503at2"/>
<dbReference type="AlphaFoldDB" id="A0A134A7A2"/>
<dbReference type="SUPFAM" id="SSF52374">
    <property type="entry name" value="Nucleotidylyl transferase"/>
    <property type="match status" value="1"/>
</dbReference>
<dbReference type="InterPro" id="IPR020752">
    <property type="entry name" value="Glu-tRNA-synth_I_codon-bd_sub1"/>
</dbReference>
<protein>
    <recommendedName>
        <fullName evidence="8">Glutamate--tRNA ligase</fullName>
        <ecNumber evidence="8">6.1.1.17</ecNumber>
    </recommendedName>
    <alternativeName>
        <fullName evidence="8">Glutamyl-tRNA synthetase</fullName>
        <shortName evidence="8">GluRS</shortName>
    </alternativeName>
</protein>
<dbReference type="RefSeq" id="WP_060918198.1">
    <property type="nucleotide sequence ID" value="NZ_KQ960087.1"/>
</dbReference>
<dbReference type="PRINTS" id="PR00987">
    <property type="entry name" value="TRNASYNTHGLU"/>
</dbReference>
<comment type="catalytic activity">
    <reaction evidence="8">
        <text>tRNA(Glu) + L-glutamate + ATP = L-glutamyl-tRNA(Glu) + AMP + diphosphate</text>
        <dbReference type="Rhea" id="RHEA:23540"/>
        <dbReference type="Rhea" id="RHEA-COMP:9663"/>
        <dbReference type="Rhea" id="RHEA-COMP:9680"/>
        <dbReference type="ChEBI" id="CHEBI:29985"/>
        <dbReference type="ChEBI" id="CHEBI:30616"/>
        <dbReference type="ChEBI" id="CHEBI:33019"/>
        <dbReference type="ChEBI" id="CHEBI:78442"/>
        <dbReference type="ChEBI" id="CHEBI:78520"/>
        <dbReference type="ChEBI" id="CHEBI:456215"/>
        <dbReference type="EC" id="6.1.1.17"/>
    </reaction>
</comment>
<comment type="caution">
    <text evidence="11">The sequence shown here is derived from an EMBL/GenBank/DDBJ whole genome shotgun (WGS) entry which is preliminary data.</text>
</comment>
<dbReference type="EC" id="6.1.1.17" evidence="8"/>
<dbReference type="FunFam" id="3.40.50.620:FF:000045">
    <property type="entry name" value="Glutamate--tRNA ligase, mitochondrial"/>
    <property type="match status" value="1"/>
</dbReference>
<dbReference type="GO" id="GO:0005829">
    <property type="term" value="C:cytosol"/>
    <property type="evidence" value="ECO:0007669"/>
    <property type="project" value="TreeGrafter"/>
</dbReference>
<dbReference type="Gene3D" id="3.40.50.620">
    <property type="entry name" value="HUPs"/>
    <property type="match status" value="1"/>
</dbReference>
<dbReference type="Pfam" id="PF00749">
    <property type="entry name" value="tRNA-synt_1c"/>
    <property type="match status" value="1"/>
</dbReference>
<comment type="subcellular location">
    <subcellularLocation>
        <location evidence="8">Cytoplasm</location>
    </subcellularLocation>
</comment>
<keyword evidence="6 8" id="KW-0648">Protein biosynthesis</keyword>
<dbReference type="Proteomes" id="UP000070483">
    <property type="component" value="Unassembled WGS sequence"/>
</dbReference>
<organism evidence="11 12">
    <name type="scientific">Leptotrichia wadei</name>
    <dbReference type="NCBI Taxonomy" id="157687"/>
    <lineage>
        <taxon>Bacteria</taxon>
        <taxon>Fusobacteriati</taxon>
        <taxon>Fusobacteriota</taxon>
        <taxon>Fusobacteriia</taxon>
        <taxon>Fusobacteriales</taxon>
        <taxon>Leptotrichiaceae</taxon>
        <taxon>Leptotrichia</taxon>
    </lineage>
</organism>
<comment type="similarity">
    <text evidence="1 8">Belongs to the class-I aminoacyl-tRNA synthetase family. Glutamate--tRNA ligase type 1 subfamily.</text>
</comment>
<dbReference type="STRING" id="157687.HMPREF3180_01548"/>
<evidence type="ECO:0000259" key="10">
    <source>
        <dbReference type="Pfam" id="PF19269"/>
    </source>
</evidence>
<dbReference type="InterPro" id="IPR020751">
    <property type="entry name" value="aa-tRNA-synth_I_codon-bd_sub2"/>
</dbReference>
<dbReference type="InterPro" id="IPR001412">
    <property type="entry name" value="aa-tRNA-synth_I_CS"/>
</dbReference>
<keyword evidence="5 8" id="KW-0067">ATP-binding</keyword>
<dbReference type="GO" id="GO:0004818">
    <property type="term" value="F:glutamate-tRNA ligase activity"/>
    <property type="evidence" value="ECO:0007669"/>
    <property type="project" value="UniProtKB-UniRule"/>
</dbReference>
<name>A0A134A7A2_9FUSO</name>
<dbReference type="SUPFAM" id="SSF48163">
    <property type="entry name" value="An anticodon-binding domain of class I aminoacyl-tRNA synthetases"/>
    <property type="match status" value="1"/>
</dbReference>
<comment type="caution">
    <text evidence="8">Lacks conserved residue(s) required for the propagation of feature annotation.</text>
</comment>
<dbReference type="InterPro" id="IPR008925">
    <property type="entry name" value="aa_tRNA-synth_I_cd-bd_sf"/>
</dbReference>
<dbReference type="InterPro" id="IPR004527">
    <property type="entry name" value="Glu-tRNA-ligase_bac/mito"/>
</dbReference>
<evidence type="ECO:0000256" key="4">
    <source>
        <dbReference type="ARBA" id="ARBA00022741"/>
    </source>
</evidence>
<dbReference type="InterPro" id="IPR045462">
    <property type="entry name" value="aa-tRNA-synth_I_cd-bd"/>
</dbReference>
<dbReference type="EMBL" id="LSDD01000108">
    <property type="protein sequence ID" value="KXB63601.1"/>
    <property type="molecule type" value="Genomic_DNA"/>
</dbReference>